<evidence type="ECO:0000259" key="2">
    <source>
        <dbReference type="Pfam" id="PF24650"/>
    </source>
</evidence>
<dbReference type="Gene3D" id="3.55.50.40">
    <property type="match status" value="1"/>
</dbReference>
<protein>
    <submittedName>
        <fullName evidence="3">Phage minor structural protein</fullName>
    </submittedName>
</protein>
<dbReference type="Pfam" id="PF24650">
    <property type="entry name" value="TT1_Tal"/>
    <property type="match status" value="1"/>
</dbReference>
<dbReference type="AlphaFoldDB" id="K9B2M8"/>
<accession>K9B2M8</accession>
<feature type="domain" description="Tal N-terminal tail tube TT1" evidence="2">
    <location>
        <begin position="1"/>
        <end position="94"/>
    </location>
</feature>
<dbReference type="EMBL" id="AMSQ01000008">
    <property type="protein sequence ID" value="EKU48005.1"/>
    <property type="molecule type" value="Genomic_DNA"/>
</dbReference>
<dbReference type="Proteomes" id="UP000009885">
    <property type="component" value="Unassembled WGS sequence"/>
</dbReference>
<reference evidence="3 4" key="1">
    <citation type="journal article" date="2013" name="Genome Announc.">
        <title>Genome Sequence of Staphylococcus massiliensis Strain S46, Isolated from the Surface of Healthy Human Skin.</title>
        <authorList>
            <person name="Srivastav R."/>
            <person name="Singh A."/>
            <person name="Jangir P.K."/>
            <person name="Kumari C."/>
            <person name="Muduli S."/>
            <person name="Sharma R."/>
        </authorList>
    </citation>
    <scope>NUCLEOTIDE SEQUENCE [LARGE SCALE GENOMIC DNA]</scope>
    <source>
        <strain evidence="3 4">S46</strain>
    </source>
</reference>
<dbReference type="PATRIC" id="fig|1229783.3.peg.1230"/>
<keyword evidence="4" id="KW-1185">Reference proteome</keyword>
<comment type="caution">
    <text evidence="3">The sequence shown here is derived from an EMBL/GenBank/DDBJ whole genome shotgun (WGS) entry which is preliminary data.</text>
</comment>
<sequence length="357" mass="41380">MALVLTDTLGNTHMLEAVTEEEENYNADGMLKFKIIENEQTENYIKDVKQLWTVQNITGQSTGASDRREYVVILVEPSLWKNKLVISVTARLKHFDFLATHRVYDDITGSYTNTEFFNKVFENTPYNYTFINNAYAKEFENSGQGETKLDMFLKGCERYGYDWRYEYHSKQFILSSKIERRPAYYFSNKLNANNVKLETDATGFYTYIKGFADYKDDESGYTKAKIKREYPANAESPMIDLFGIREAPPIKDGRIKHIETLDKKMKETVENSLKFSIEFDFVTLINEYPFAQVELGDVVPFNINKLGVIRDLRVVGVKTKRDAKHQVLSVKLTIGDISRAKRYKKQQAGVTKDINLF</sequence>
<name>K9B2M8_9STAP</name>
<feature type="domain" description="Tail spike" evidence="1">
    <location>
        <begin position="95"/>
        <end position="336"/>
    </location>
</feature>
<dbReference type="OrthoDB" id="2311165at2"/>
<dbReference type="RefSeq" id="WP_009383410.1">
    <property type="nucleotide sequence ID" value="NZ_AMSQ01000008.1"/>
</dbReference>
<dbReference type="InterPro" id="IPR010572">
    <property type="entry name" value="Tail_dom"/>
</dbReference>
<dbReference type="eggNOG" id="COG4926">
    <property type="taxonomic scope" value="Bacteria"/>
</dbReference>
<proteinExistence type="predicted"/>
<organism evidence="3 4">
    <name type="scientific">Staphylococcus massiliensis S46</name>
    <dbReference type="NCBI Taxonomy" id="1229783"/>
    <lineage>
        <taxon>Bacteria</taxon>
        <taxon>Bacillati</taxon>
        <taxon>Bacillota</taxon>
        <taxon>Bacilli</taxon>
        <taxon>Bacillales</taxon>
        <taxon>Staphylococcaceae</taxon>
        <taxon>Staphylococcus</taxon>
    </lineage>
</organism>
<gene>
    <name evidence="3" type="ORF">C273_06083</name>
</gene>
<dbReference type="Pfam" id="PF06605">
    <property type="entry name" value="Prophage_tail"/>
    <property type="match status" value="1"/>
</dbReference>
<evidence type="ECO:0000313" key="4">
    <source>
        <dbReference type="Proteomes" id="UP000009885"/>
    </source>
</evidence>
<evidence type="ECO:0000259" key="1">
    <source>
        <dbReference type="Pfam" id="PF06605"/>
    </source>
</evidence>
<dbReference type="STRING" id="1229783.C273_06083"/>
<evidence type="ECO:0000313" key="3">
    <source>
        <dbReference type="EMBL" id="EKU48005.1"/>
    </source>
</evidence>
<dbReference type="InterPro" id="IPR056060">
    <property type="entry name" value="Tal_TT1_dom"/>
</dbReference>